<feature type="compositionally biased region" description="Polar residues" evidence="2">
    <location>
        <begin position="181"/>
        <end position="191"/>
    </location>
</feature>
<keyword evidence="1" id="KW-0175">Coiled coil</keyword>
<evidence type="ECO:0000256" key="2">
    <source>
        <dbReference type="SAM" id="MobiDB-lite"/>
    </source>
</evidence>
<organism evidence="4 5">
    <name type="scientific">Penstemon smallii</name>
    <dbReference type="NCBI Taxonomy" id="265156"/>
    <lineage>
        <taxon>Eukaryota</taxon>
        <taxon>Viridiplantae</taxon>
        <taxon>Streptophyta</taxon>
        <taxon>Embryophyta</taxon>
        <taxon>Tracheophyta</taxon>
        <taxon>Spermatophyta</taxon>
        <taxon>Magnoliopsida</taxon>
        <taxon>eudicotyledons</taxon>
        <taxon>Gunneridae</taxon>
        <taxon>Pentapetalae</taxon>
        <taxon>asterids</taxon>
        <taxon>lamiids</taxon>
        <taxon>Lamiales</taxon>
        <taxon>Plantaginaceae</taxon>
        <taxon>Cheloneae</taxon>
        <taxon>Penstemon</taxon>
    </lineage>
</organism>
<feature type="coiled-coil region" evidence="1">
    <location>
        <begin position="286"/>
        <end position="356"/>
    </location>
</feature>
<feature type="region of interest" description="Disordered" evidence="2">
    <location>
        <begin position="467"/>
        <end position="523"/>
    </location>
</feature>
<dbReference type="Proteomes" id="UP001634393">
    <property type="component" value="Unassembled WGS sequence"/>
</dbReference>
<keyword evidence="5" id="KW-1185">Reference proteome</keyword>
<accession>A0ABD3T1X3</accession>
<name>A0ABD3T1X3_9LAMI</name>
<protein>
    <submittedName>
        <fullName evidence="4">Uncharacterized protein</fullName>
    </submittedName>
</protein>
<feature type="coiled-coil region" evidence="1">
    <location>
        <begin position="64"/>
        <end position="140"/>
    </location>
</feature>
<evidence type="ECO:0000256" key="3">
    <source>
        <dbReference type="SAM" id="SignalP"/>
    </source>
</evidence>
<evidence type="ECO:0000256" key="1">
    <source>
        <dbReference type="SAM" id="Coils"/>
    </source>
</evidence>
<evidence type="ECO:0000313" key="5">
    <source>
        <dbReference type="Proteomes" id="UP001634393"/>
    </source>
</evidence>
<dbReference type="AlphaFoldDB" id="A0ABD3T1X3"/>
<feature type="region of interest" description="Disordered" evidence="2">
    <location>
        <begin position="175"/>
        <end position="198"/>
    </location>
</feature>
<keyword evidence="3" id="KW-0732">Signal</keyword>
<feature type="compositionally biased region" description="Polar residues" evidence="2">
    <location>
        <begin position="277"/>
        <end position="286"/>
    </location>
</feature>
<feature type="compositionally biased region" description="Basic and acidic residues" evidence="2">
    <location>
        <begin position="262"/>
        <end position="276"/>
    </location>
</feature>
<evidence type="ECO:0000313" key="4">
    <source>
        <dbReference type="EMBL" id="KAL3830894.1"/>
    </source>
</evidence>
<dbReference type="EMBL" id="JBJXBP010000005">
    <property type="protein sequence ID" value="KAL3830894.1"/>
    <property type="molecule type" value="Genomic_DNA"/>
</dbReference>
<feature type="region of interest" description="Disordered" evidence="2">
    <location>
        <begin position="260"/>
        <end position="286"/>
    </location>
</feature>
<reference evidence="4 5" key="1">
    <citation type="submission" date="2024-12" db="EMBL/GenBank/DDBJ databases">
        <title>The unique morphological basis and parallel evolutionary history of personate flowers in Penstemon.</title>
        <authorList>
            <person name="Depatie T.H."/>
            <person name="Wessinger C.A."/>
        </authorList>
    </citation>
    <scope>NUCLEOTIDE SEQUENCE [LARGE SCALE GENOMIC DNA]</scope>
    <source>
        <strain evidence="4">WTNN_2</strain>
        <tissue evidence="4">Leaf</tissue>
    </source>
</reference>
<proteinExistence type="predicted"/>
<gene>
    <name evidence="4" type="ORF">ACJIZ3_019696</name>
</gene>
<comment type="caution">
    <text evidence="4">The sequence shown here is derived from an EMBL/GenBank/DDBJ whole genome shotgun (WGS) entry which is preliminary data.</text>
</comment>
<sequence length="523" mass="60127">MICRIGLFFFSVFRCFYLLLLSEKTSEKNNKIISELNKKIGILKNQIVERDQSIGTLQEKLMQIHDLKELKLDADRKIEDMRREKSEADQKIEELRRRNSEAVETIEGLRREKSEADQTVEQLRRQNDEAVETIEVLRREKSKAHQMVVICIFPRKTTEDIETIKRLRREISTVNREKMSSDQTRAETSSKNSEEADEEMKQLRKRNFEASETIGQLRRRKVIAAEMGKMISSDHQIVKEMKQKLLFQNMENLNRQISAAVETEKTKSDKTPKETTNKQSEVDQTVDQLRRRNMEASQIIVDLKSQISAAEGDKKKSDQTLDEMKNKQLEVDLQIVKELKRKYSEALQKIEELVIKVDKKRSANMESRLKRLEEGFANIKKVKVGNLDNVGKSDDKFGTTKKVEDVSMHACSGPSKIERNANNINSEINSNDRGNGGNIFKGGREVNCPLDISQGVNLQKTLLITDSDDEISPGGSKGEMKKKFNEQFLSSSQTLKRRKSSLENDSDSVPCSIQKKKPKPENL</sequence>
<feature type="signal peptide" evidence="3">
    <location>
        <begin position="1"/>
        <end position="22"/>
    </location>
</feature>
<feature type="chain" id="PRO_5044868146" evidence="3">
    <location>
        <begin position="23"/>
        <end position="523"/>
    </location>
</feature>
<feature type="compositionally biased region" description="Basic residues" evidence="2">
    <location>
        <begin position="514"/>
        <end position="523"/>
    </location>
</feature>